<feature type="compositionally biased region" description="Basic and acidic residues" evidence="1">
    <location>
        <begin position="163"/>
        <end position="177"/>
    </location>
</feature>
<proteinExistence type="predicted"/>
<organism evidence="2 3">
    <name type="scientific">Caenorhabditis bovis</name>
    <dbReference type="NCBI Taxonomy" id="2654633"/>
    <lineage>
        <taxon>Eukaryota</taxon>
        <taxon>Metazoa</taxon>
        <taxon>Ecdysozoa</taxon>
        <taxon>Nematoda</taxon>
        <taxon>Chromadorea</taxon>
        <taxon>Rhabditida</taxon>
        <taxon>Rhabditina</taxon>
        <taxon>Rhabditomorpha</taxon>
        <taxon>Rhabditoidea</taxon>
        <taxon>Rhabditidae</taxon>
        <taxon>Peloderinae</taxon>
        <taxon>Caenorhabditis</taxon>
    </lineage>
</organism>
<protein>
    <submittedName>
        <fullName evidence="2">Uncharacterized protein</fullName>
    </submittedName>
</protein>
<evidence type="ECO:0000313" key="3">
    <source>
        <dbReference type="Proteomes" id="UP000494206"/>
    </source>
</evidence>
<accession>A0A8S1FCP4</accession>
<dbReference type="AlphaFoldDB" id="A0A8S1FCP4"/>
<evidence type="ECO:0000256" key="1">
    <source>
        <dbReference type="SAM" id="MobiDB-lite"/>
    </source>
</evidence>
<gene>
    <name evidence="2" type="ORF">CBOVIS_LOCUS12030</name>
</gene>
<dbReference type="EMBL" id="CADEPM010000010">
    <property type="protein sequence ID" value="CAB3410511.1"/>
    <property type="molecule type" value="Genomic_DNA"/>
</dbReference>
<feature type="region of interest" description="Disordered" evidence="1">
    <location>
        <begin position="121"/>
        <end position="177"/>
    </location>
</feature>
<dbReference type="Proteomes" id="UP000494206">
    <property type="component" value="Unassembled WGS sequence"/>
</dbReference>
<reference evidence="2 3" key="1">
    <citation type="submission" date="2020-04" db="EMBL/GenBank/DDBJ databases">
        <authorList>
            <person name="Laetsch R D."/>
            <person name="Stevens L."/>
            <person name="Kumar S."/>
            <person name="Blaxter L. M."/>
        </authorList>
    </citation>
    <scope>NUCLEOTIDE SEQUENCE [LARGE SCALE GENOMIC DNA]</scope>
</reference>
<sequence>MMASSAQPLKCIKVLQECNNQTDEQMLTLHNIMEEEETFFHKTSVGLKKCVEDIGRQRSLLYQTLKNCKESRCDHTRARMLVQQSALTLFRFKQDHDEKMREMLFMEEPYMRIWERAHRTAAHGEPSTSQAPIVEEDEEGEEEEEDEEDEENVEDEGEGETSDIEKLNSDFEAMKMI</sequence>
<feature type="compositionally biased region" description="Acidic residues" evidence="1">
    <location>
        <begin position="134"/>
        <end position="162"/>
    </location>
</feature>
<keyword evidence="3" id="KW-1185">Reference proteome</keyword>
<name>A0A8S1FCP4_9PELO</name>
<evidence type="ECO:0000313" key="2">
    <source>
        <dbReference type="EMBL" id="CAB3410511.1"/>
    </source>
</evidence>
<comment type="caution">
    <text evidence="2">The sequence shown here is derived from an EMBL/GenBank/DDBJ whole genome shotgun (WGS) entry which is preliminary data.</text>
</comment>